<protein>
    <submittedName>
        <fullName evidence="8">MucB/RseB-like sigma(E) regulatory protein</fullName>
    </submittedName>
</protein>
<accession>A0A4Q7S7G3</accession>
<dbReference type="InterPro" id="IPR033436">
    <property type="entry name" value="MucB/RseB_C"/>
</dbReference>
<dbReference type="AlphaFoldDB" id="A0A4Q7S7G3"/>
<evidence type="ECO:0000256" key="3">
    <source>
        <dbReference type="ARBA" id="ARBA00022729"/>
    </source>
</evidence>
<dbReference type="Gene3D" id="2.50.20.10">
    <property type="entry name" value="Lipoprotein localisation LolA/LolB/LppX"/>
    <property type="match status" value="1"/>
</dbReference>
<dbReference type="InterPro" id="IPR033434">
    <property type="entry name" value="MucB/RseB_N"/>
</dbReference>
<dbReference type="Proteomes" id="UP000291078">
    <property type="component" value="Unassembled WGS sequence"/>
</dbReference>
<dbReference type="PANTHER" id="PTHR38782">
    <property type="match status" value="1"/>
</dbReference>
<evidence type="ECO:0000259" key="6">
    <source>
        <dbReference type="Pfam" id="PF03888"/>
    </source>
</evidence>
<reference evidence="8 9" key="1">
    <citation type="journal article" date="2015" name="Stand. Genomic Sci.">
        <title>Genomic Encyclopedia of Bacterial and Archaeal Type Strains, Phase III: the genomes of soil and plant-associated and newly described type strains.</title>
        <authorList>
            <person name="Whitman W.B."/>
            <person name="Woyke T."/>
            <person name="Klenk H.P."/>
            <person name="Zhou Y."/>
            <person name="Lilburn T.G."/>
            <person name="Beck B.J."/>
            <person name="De Vos P."/>
            <person name="Vandamme P."/>
            <person name="Eisen J.A."/>
            <person name="Garrity G."/>
            <person name="Hugenholtz P."/>
            <person name="Kyrpides N.C."/>
        </authorList>
    </citation>
    <scope>NUCLEOTIDE SEQUENCE [LARGE SCALE GENOMIC DNA]</scope>
    <source>
        <strain evidence="8 9">ASC-9842</strain>
    </source>
</reference>
<dbReference type="Pfam" id="PF17188">
    <property type="entry name" value="MucB_RseB_C"/>
    <property type="match status" value="1"/>
</dbReference>
<evidence type="ECO:0000259" key="7">
    <source>
        <dbReference type="Pfam" id="PF17188"/>
    </source>
</evidence>
<evidence type="ECO:0000256" key="5">
    <source>
        <dbReference type="SAM" id="SignalP"/>
    </source>
</evidence>
<dbReference type="EMBL" id="SGXM01000001">
    <property type="protein sequence ID" value="RZT41640.1"/>
    <property type="molecule type" value="Genomic_DNA"/>
</dbReference>
<feature type="domain" description="MucB/RseB N-terminal" evidence="6">
    <location>
        <begin position="49"/>
        <end position="223"/>
    </location>
</feature>
<dbReference type="Pfam" id="PF03888">
    <property type="entry name" value="MucB_RseB"/>
    <property type="match status" value="1"/>
</dbReference>
<name>A0A4Q7S7G3_9BURK</name>
<feature type="chain" id="PRO_5020384750" evidence="5">
    <location>
        <begin position="37"/>
        <end position="360"/>
    </location>
</feature>
<dbReference type="PANTHER" id="PTHR38782:SF1">
    <property type="entry name" value="SIGMA-E FACTOR REGULATORY PROTEIN RSEB"/>
    <property type="match status" value="1"/>
</dbReference>
<evidence type="ECO:0000256" key="1">
    <source>
        <dbReference type="ARBA" id="ARBA00004418"/>
    </source>
</evidence>
<dbReference type="InterPro" id="IPR038484">
    <property type="entry name" value="MucB/RseB_C_sf"/>
</dbReference>
<comment type="caution">
    <text evidence="8">The sequence shown here is derived from an EMBL/GenBank/DDBJ whole genome shotgun (WGS) entry which is preliminary data.</text>
</comment>
<sequence>MQKGRSSANGAGVRGKKGLSRSFFLALCLTAAAATAQPQSSENTLNRRDATAWLNKIHRAAQRENYVGTLIYQRGSVMHASRIQHYSDLTNNEYERLETLDGKPREVLRQNDVVHSLIPEAKLVVVEKQEAKDRFPALLATNKGDVLDLYDMRKLAAERVAGVECEVFALEPHDTARYAVRLWADRNSGLLMRAQTLGEGGKVLEQVAFSQVDIGVPSDKQRILSAIKGAGSWNRYEVTYQPANIADEGWTIHTPLKGFQKIREVRRPLGELRAPAQGNKPGAVFEVLQIVYSDGLTGLSVFIEPVSEQRARREGVASLGATQVVVRRVNDFWVTVVGEVPAATVKQFAAGVEYRPPKVH</sequence>
<organism evidence="8 9">
    <name type="scientific">Cupriavidus agavae</name>
    <dbReference type="NCBI Taxonomy" id="1001822"/>
    <lineage>
        <taxon>Bacteria</taxon>
        <taxon>Pseudomonadati</taxon>
        <taxon>Pseudomonadota</taxon>
        <taxon>Betaproteobacteria</taxon>
        <taxon>Burkholderiales</taxon>
        <taxon>Burkholderiaceae</taxon>
        <taxon>Cupriavidus</taxon>
    </lineage>
</organism>
<keyword evidence="4" id="KW-0574">Periplasm</keyword>
<dbReference type="PIRSF" id="PIRSF005427">
    <property type="entry name" value="RseB"/>
    <property type="match status" value="1"/>
</dbReference>
<dbReference type="CDD" id="cd16327">
    <property type="entry name" value="RseB"/>
    <property type="match status" value="1"/>
</dbReference>
<dbReference type="GO" id="GO:0032885">
    <property type="term" value="P:regulation of polysaccharide biosynthetic process"/>
    <property type="evidence" value="ECO:0007669"/>
    <property type="project" value="TreeGrafter"/>
</dbReference>
<comment type="subcellular location">
    <subcellularLocation>
        <location evidence="1">Periplasm</location>
    </subcellularLocation>
</comment>
<dbReference type="GO" id="GO:0045152">
    <property type="term" value="F:antisigma factor binding"/>
    <property type="evidence" value="ECO:0007669"/>
    <property type="project" value="TreeGrafter"/>
</dbReference>
<dbReference type="RefSeq" id="WP_130389658.1">
    <property type="nucleotide sequence ID" value="NZ_SGXM01000001.1"/>
</dbReference>
<evidence type="ECO:0000256" key="2">
    <source>
        <dbReference type="ARBA" id="ARBA00008150"/>
    </source>
</evidence>
<gene>
    <name evidence="8" type="ORF">EV147_0635</name>
</gene>
<keyword evidence="9" id="KW-1185">Reference proteome</keyword>
<evidence type="ECO:0000313" key="8">
    <source>
        <dbReference type="EMBL" id="RZT41640.1"/>
    </source>
</evidence>
<feature type="signal peptide" evidence="5">
    <location>
        <begin position="1"/>
        <end position="36"/>
    </location>
</feature>
<feature type="domain" description="MucB/RseB C-terminal" evidence="7">
    <location>
        <begin position="246"/>
        <end position="353"/>
    </location>
</feature>
<evidence type="ECO:0000313" key="9">
    <source>
        <dbReference type="Proteomes" id="UP000291078"/>
    </source>
</evidence>
<dbReference type="GO" id="GO:0030288">
    <property type="term" value="C:outer membrane-bounded periplasmic space"/>
    <property type="evidence" value="ECO:0007669"/>
    <property type="project" value="TreeGrafter"/>
</dbReference>
<keyword evidence="3 5" id="KW-0732">Signal</keyword>
<comment type="similarity">
    <text evidence="2">Belongs to the RseB family.</text>
</comment>
<dbReference type="OrthoDB" id="7067274at2"/>
<evidence type="ECO:0000256" key="4">
    <source>
        <dbReference type="ARBA" id="ARBA00022764"/>
    </source>
</evidence>
<dbReference type="InterPro" id="IPR005588">
    <property type="entry name" value="MucB_RseB"/>
</dbReference>
<proteinExistence type="inferred from homology"/>
<dbReference type="Gene3D" id="3.30.200.100">
    <property type="entry name" value="MucB/RseB, C-terminal domain"/>
    <property type="match status" value="1"/>
</dbReference>